<accession>A0ABD2XHU6</accession>
<dbReference type="AlphaFoldDB" id="A0ABD2XHU6"/>
<dbReference type="Proteomes" id="UP001627154">
    <property type="component" value="Unassembled WGS sequence"/>
</dbReference>
<proteinExistence type="predicted"/>
<evidence type="ECO:0000313" key="3">
    <source>
        <dbReference type="Proteomes" id="UP001627154"/>
    </source>
</evidence>
<protein>
    <recommendedName>
        <fullName evidence="4">MADF domain-containing protein</fullName>
    </recommendedName>
</protein>
<feature type="compositionally biased region" description="Polar residues" evidence="1">
    <location>
        <begin position="108"/>
        <end position="123"/>
    </location>
</feature>
<feature type="compositionally biased region" description="Basic and acidic residues" evidence="1">
    <location>
        <begin position="172"/>
        <end position="186"/>
    </location>
</feature>
<evidence type="ECO:0000256" key="1">
    <source>
        <dbReference type="SAM" id="MobiDB-lite"/>
    </source>
</evidence>
<feature type="region of interest" description="Disordered" evidence="1">
    <location>
        <begin position="90"/>
        <end position="141"/>
    </location>
</feature>
<dbReference type="EMBL" id="JBJJXI010000023">
    <property type="protein sequence ID" value="KAL3404762.1"/>
    <property type="molecule type" value="Genomic_DNA"/>
</dbReference>
<gene>
    <name evidence="2" type="ORF">TKK_002796</name>
</gene>
<feature type="compositionally biased region" description="Basic and acidic residues" evidence="1">
    <location>
        <begin position="92"/>
        <end position="107"/>
    </location>
</feature>
<comment type="caution">
    <text evidence="2">The sequence shown here is derived from an EMBL/GenBank/DDBJ whole genome shotgun (WGS) entry which is preliminary data.</text>
</comment>
<sequence length="376" mass="43775">MVKWKCSDDDCESSDRPHGHYFPCNVLYIGDTRENVDKAKTENVGNKSSESDEEMRANIILEFQQKKSRNVTNNLTKKDQLNIPPTQQDLQHQLEETHQPDLSDKDVNANNNSLGNDQNNIATLNCKRGNPRRTDQNHQQLQNGENISQLLGLNDENENNNNSLGKNQENFPLRERQKDKPQHSDQNDQQLVQNTNGSDVSSIQENFDDLLARKDNIQRTIKPRLQGKTSIHKLDTLGKRHEIYLGLDVLPEMEVYEKTRRIKKPTIFCRDMADIIWAPKKLVNRAIGLEYCKKKQINKFSPRKELEVDKKELWEDEFDRYLTKKNVSKSLKEALKADLYVTLGQKIQDLRKYYKQLRRASGAPDTGWIFDEHYDP</sequence>
<reference evidence="2 3" key="1">
    <citation type="journal article" date="2024" name="bioRxiv">
        <title>A reference genome for Trichogramma kaykai: A tiny desert-dwelling parasitoid wasp with competing sex-ratio distorters.</title>
        <authorList>
            <person name="Culotta J."/>
            <person name="Lindsey A.R."/>
        </authorList>
    </citation>
    <scope>NUCLEOTIDE SEQUENCE [LARGE SCALE GENOMIC DNA]</scope>
    <source>
        <strain evidence="2 3">KSX58</strain>
    </source>
</reference>
<feature type="region of interest" description="Disordered" evidence="1">
    <location>
        <begin position="153"/>
        <end position="200"/>
    </location>
</feature>
<evidence type="ECO:0008006" key="4">
    <source>
        <dbReference type="Google" id="ProtNLM"/>
    </source>
</evidence>
<feature type="compositionally biased region" description="Polar residues" evidence="1">
    <location>
        <begin position="187"/>
        <end position="200"/>
    </location>
</feature>
<name>A0ABD2XHU6_9HYME</name>
<organism evidence="2 3">
    <name type="scientific">Trichogramma kaykai</name>
    <dbReference type="NCBI Taxonomy" id="54128"/>
    <lineage>
        <taxon>Eukaryota</taxon>
        <taxon>Metazoa</taxon>
        <taxon>Ecdysozoa</taxon>
        <taxon>Arthropoda</taxon>
        <taxon>Hexapoda</taxon>
        <taxon>Insecta</taxon>
        <taxon>Pterygota</taxon>
        <taxon>Neoptera</taxon>
        <taxon>Endopterygota</taxon>
        <taxon>Hymenoptera</taxon>
        <taxon>Apocrita</taxon>
        <taxon>Proctotrupomorpha</taxon>
        <taxon>Chalcidoidea</taxon>
        <taxon>Trichogrammatidae</taxon>
        <taxon>Trichogramma</taxon>
    </lineage>
</organism>
<evidence type="ECO:0000313" key="2">
    <source>
        <dbReference type="EMBL" id="KAL3404762.1"/>
    </source>
</evidence>
<keyword evidence="3" id="KW-1185">Reference proteome</keyword>
<feature type="compositionally biased region" description="Low complexity" evidence="1">
    <location>
        <begin position="153"/>
        <end position="170"/>
    </location>
</feature>